<feature type="domain" description="Glucose-6-phosphate dehydrogenase C-terminal" evidence="13">
    <location>
        <begin position="198"/>
        <end position="473"/>
    </location>
</feature>
<accession>A0A7R9LJ19</accession>
<dbReference type="PROSITE" id="PS00069">
    <property type="entry name" value="G6P_DEHYDROGENASE"/>
    <property type="match status" value="1"/>
</dbReference>
<organism evidence="14">
    <name type="scientific">Oppiella nova</name>
    <dbReference type="NCBI Taxonomy" id="334625"/>
    <lineage>
        <taxon>Eukaryota</taxon>
        <taxon>Metazoa</taxon>
        <taxon>Ecdysozoa</taxon>
        <taxon>Arthropoda</taxon>
        <taxon>Chelicerata</taxon>
        <taxon>Arachnida</taxon>
        <taxon>Acari</taxon>
        <taxon>Acariformes</taxon>
        <taxon>Sarcoptiformes</taxon>
        <taxon>Oribatida</taxon>
        <taxon>Brachypylina</taxon>
        <taxon>Oppioidea</taxon>
        <taxon>Oppiidae</taxon>
        <taxon>Oppiella</taxon>
    </lineage>
</organism>
<dbReference type="Gene3D" id="3.40.50.720">
    <property type="entry name" value="NAD(P)-binding Rossmann-like Domain"/>
    <property type="match status" value="1"/>
</dbReference>
<dbReference type="SUPFAM" id="SSF51735">
    <property type="entry name" value="NAD(P)-binding Rossmann-fold domains"/>
    <property type="match status" value="1"/>
</dbReference>
<evidence type="ECO:0000256" key="2">
    <source>
        <dbReference type="ARBA" id="ARBA00004937"/>
    </source>
</evidence>
<dbReference type="InterPro" id="IPR036291">
    <property type="entry name" value="NAD(P)-bd_dom_sf"/>
</dbReference>
<dbReference type="EC" id="1.1.1.49" evidence="4 11"/>
<keyword evidence="7 11" id="KW-0521">NADP</keyword>
<dbReference type="Proteomes" id="UP000728032">
    <property type="component" value="Unassembled WGS sequence"/>
</dbReference>
<dbReference type="UniPathway" id="UPA00115">
    <property type="reaction ID" value="UER00408"/>
</dbReference>
<comment type="pathway">
    <text evidence="2 11">Carbohydrate degradation; pentose phosphate pathway; D-ribulose 5-phosphate from D-glucose 6-phosphate (oxidative stage): step 1/3.</text>
</comment>
<dbReference type="InterPro" id="IPR022675">
    <property type="entry name" value="G6P_DH_C"/>
</dbReference>
<dbReference type="GO" id="GO:0004345">
    <property type="term" value="F:glucose-6-phosphate dehydrogenase activity"/>
    <property type="evidence" value="ECO:0007669"/>
    <property type="project" value="UniProtKB-EC"/>
</dbReference>
<gene>
    <name evidence="14" type="ORF">ONB1V03_LOCUS3663</name>
</gene>
<name>A0A7R9LJ19_9ACAR</name>
<evidence type="ECO:0000256" key="3">
    <source>
        <dbReference type="ARBA" id="ARBA00009975"/>
    </source>
</evidence>
<dbReference type="AlphaFoldDB" id="A0A7R9LJ19"/>
<dbReference type="GO" id="GO:0050661">
    <property type="term" value="F:NADP binding"/>
    <property type="evidence" value="ECO:0007669"/>
    <property type="project" value="InterPro"/>
</dbReference>
<dbReference type="PANTHER" id="PTHR23429">
    <property type="entry name" value="GLUCOSE-6-PHOSPHATE 1-DEHYDROGENASE G6PD"/>
    <property type="match status" value="1"/>
</dbReference>
<keyword evidence="15" id="KW-1185">Reference proteome</keyword>
<dbReference type="PANTHER" id="PTHR23429:SF0">
    <property type="entry name" value="GLUCOSE-6-PHOSPHATE 1-DEHYDROGENASE"/>
    <property type="match status" value="1"/>
</dbReference>
<dbReference type="InterPro" id="IPR022674">
    <property type="entry name" value="G6P_DH_NAD-bd"/>
</dbReference>
<dbReference type="GO" id="GO:0005829">
    <property type="term" value="C:cytosol"/>
    <property type="evidence" value="ECO:0007669"/>
    <property type="project" value="TreeGrafter"/>
</dbReference>
<evidence type="ECO:0000256" key="7">
    <source>
        <dbReference type="ARBA" id="ARBA00022857"/>
    </source>
</evidence>
<evidence type="ECO:0000256" key="5">
    <source>
        <dbReference type="ARBA" id="ARBA00020444"/>
    </source>
</evidence>
<feature type="domain" description="Glucose-6-phosphate dehydrogenase NAD-binding" evidence="12">
    <location>
        <begin position="24"/>
        <end position="195"/>
    </location>
</feature>
<evidence type="ECO:0000259" key="12">
    <source>
        <dbReference type="Pfam" id="PF00479"/>
    </source>
</evidence>
<dbReference type="OrthoDB" id="6498214at2759"/>
<evidence type="ECO:0000313" key="15">
    <source>
        <dbReference type="Proteomes" id="UP000728032"/>
    </source>
</evidence>
<evidence type="ECO:0000256" key="6">
    <source>
        <dbReference type="ARBA" id="ARBA00022526"/>
    </source>
</evidence>
<dbReference type="Pfam" id="PF02781">
    <property type="entry name" value="G6PD_C"/>
    <property type="match status" value="1"/>
</dbReference>
<dbReference type="PIRSF" id="PIRSF000110">
    <property type="entry name" value="G6PD"/>
    <property type="match status" value="1"/>
</dbReference>
<dbReference type="GO" id="GO:0009051">
    <property type="term" value="P:pentose-phosphate shunt, oxidative branch"/>
    <property type="evidence" value="ECO:0007669"/>
    <property type="project" value="TreeGrafter"/>
</dbReference>
<protein>
    <recommendedName>
        <fullName evidence="5 11">Glucose-6-phosphate 1-dehydrogenase</fullName>
        <ecNumber evidence="4 11">1.1.1.49</ecNumber>
    </recommendedName>
</protein>
<dbReference type="InterPro" id="IPR001282">
    <property type="entry name" value="G6P_DH"/>
</dbReference>
<dbReference type="Gene3D" id="3.30.360.10">
    <property type="entry name" value="Dihydrodipicolinate Reductase, domain 2"/>
    <property type="match status" value="1"/>
</dbReference>
<comment type="function">
    <text evidence="11">Catalyzes the rate-limiting step of the oxidative pentose-phosphate pathway, which represents a route for the dissimilation of carbohydrates besides glycolysis.</text>
</comment>
<keyword evidence="6 11" id="KW-0313">Glucose metabolism</keyword>
<evidence type="ECO:0000259" key="13">
    <source>
        <dbReference type="Pfam" id="PF02781"/>
    </source>
</evidence>
<evidence type="ECO:0000256" key="1">
    <source>
        <dbReference type="ARBA" id="ARBA00002914"/>
    </source>
</evidence>
<reference evidence="14" key="1">
    <citation type="submission" date="2020-11" db="EMBL/GenBank/DDBJ databases">
        <authorList>
            <person name="Tran Van P."/>
        </authorList>
    </citation>
    <scope>NUCLEOTIDE SEQUENCE</scope>
</reference>
<comment type="function">
    <text evidence="1">Cytosolic glucose-6-phosphate dehydrogenase that catalyzes the first and rate-limiting step of the oxidative branch within the pentose phosphate pathway/shunt, an alternative route to glycolysis for the dissimilation of carbohydrates and a major source of reducing power and metabolic intermediates for fatty acid and nucleic acid biosynthetic processes.</text>
</comment>
<evidence type="ECO:0000313" key="14">
    <source>
        <dbReference type="EMBL" id="CAD7642571.1"/>
    </source>
</evidence>
<comment type="similarity">
    <text evidence="3 11">Belongs to the glucose-6-phosphate dehydrogenase family.</text>
</comment>
<dbReference type="Pfam" id="PF00479">
    <property type="entry name" value="G6PD_N"/>
    <property type="match status" value="1"/>
</dbReference>
<dbReference type="NCBIfam" id="TIGR00871">
    <property type="entry name" value="zwf"/>
    <property type="match status" value="1"/>
</dbReference>
<dbReference type="EMBL" id="CAJPVJ010001128">
    <property type="protein sequence ID" value="CAG2164103.1"/>
    <property type="molecule type" value="Genomic_DNA"/>
</dbReference>
<dbReference type="PRINTS" id="PR00079">
    <property type="entry name" value="G6PDHDRGNASE"/>
</dbReference>
<comment type="catalytic activity">
    <reaction evidence="10">
        <text>D-glucose 6-phosphate + NADP(+) = 6-phospho-D-glucono-1,5-lactone + NADPH + H(+)</text>
        <dbReference type="Rhea" id="RHEA:15841"/>
        <dbReference type="ChEBI" id="CHEBI:15378"/>
        <dbReference type="ChEBI" id="CHEBI:57783"/>
        <dbReference type="ChEBI" id="CHEBI:57955"/>
        <dbReference type="ChEBI" id="CHEBI:58349"/>
        <dbReference type="ChEBI" id="CHEBI:61548"/>
        <dbReference type="EC" id="1.1.1.49"/>
    </reaction>
    <physiologicalReaction direction="left-to-right" evidence="10">
        <dbReference type="Rhea" id="RHEA:15842"/>
    </physiologicalReaction>
</comment>
<evidence type="ECO:0000256" key="4">
    <source>
        <dbReference type="ARBA" id="ARBA00013019"/>
    </source>
</evidence>
<dbReference type="GO" id="GO:0006006">
    <property type="term" value="P:glucose metabolic process"/>
    <property type="evidence" value="ECO:0007669"/>
    <property type="project" value="UniProtKB-KW"/>
</dbReference>
<sequence>MIQKLILLYYSGLRLTNTYNFLHKNNTIPIDSTLYKTGQLPKNFQIAGFAHNENATVAYIRSTVDPYVVNTLKDSHEKQQYEDFWKIVTYNYGDSTATKDYAPVVDIVDKFETGKTKGHRIVYFALPPDIFANTSAALKSTLLSKTGWTRLVIEKPFGRDSESSKELSDALKSQGWTEDQIYRIDHYLGKEMVQNILPIRFGNNQLEPTWNRQYIANVEILFKEPFGTQGRGKYFEKYGIIRDVVQNHLLQVLTLVAMERPDTLSASDIRGQKLKLLQSMANLKVSDVVLGQYVGNPKGVGEAQKGYTDDKDVPKNSTTSTFSVVVLHIDNDRWKGVPFFIRSGKATDESRVEVRVQYKPLDKDLFGGQSKRDMTIFRIQPNEAVYQKFNVKRPVYYEIYSLGNAYLPDAYERLLMDVLNGIQSNFVGTDELAEAWRVFTPALHAIDDAQEMPHEYVFGAQTFKEADDLEAKYGLIRQNN</sequence>
<keyword evidence="8 11" id="KW-0560">Oxidoreductase</keyword>
<evidence type="ECO:0000256" key="8">
    <source>
        <dbReference type="ARBA" id="ARBA00023002"/>
    </source>
</evidence>
<keyword evidence="9 11" id="KW-0119">Carbohydrate metabolism</keyword>
<proteinExistence type="inferred from homology"/>
<evidence type="ECO:0000256" key="9">
    <source>
        <dbReference type="ARBA" id="ARBA00023277"/>
    </source>
</evidence>
<evidence type="ECO:0000256" key="11">
    <source>
        <dbReference type="RuleBase" id="RU362120"/>
    </source>
</evidence>
<dbReference type="SUPFAM" id="SSF55347">
    <property type="entry name" value="Glyceraldehyde-3-phosphate dehydrogenase-like, C-terminal domain"/>
    <property type="match status" value="1"/>
</dbReference>
<evidence type="ECO:0000256" key="10">
    <source>
        <dbReference type="ARBA" id="ARBA00047696"/>
    </source>
</evidence>
<dbReference type="HAMAP" id="MF_00966">
    <property type="entry name" value="G6PD"/>
    <property type="match status" value="1"/>
</dbReference>
<dbReference type="EMBL" id="OC915953">
    <property type="protein sequence ID" value="CAD7642571.1"/>
    <property type="molecule type" value="Genomic_DNA"/>
</dbReference>
<dbReference type="InterPro" id="IPR019796">
    <property type="entry name" value="G6P_DH_AS"/>
</dbReference>